<dbReference type="PROSITE" id="PS50082">
    <property type="entry name" value="WD_REPEATS_2"/>
    <property type="match status" value="2"/>
</dbReference>
<dbReference type="OrthoDB" id="7374598at2759"/>
<dbReference type="PROSITE" id="PS00678">
    <property type="entry name" value="WD_REPEATS_1"/>
    <property type="match status" value="1"/>
</dbReference>
<dbReference type="Proteomes" id="UP001151699">
    <property type="component" value="Chromosome C"/>
</dbReference>
<evidence type="ECO:0000313" key="5">
    <source>
        <dbReference type="Proteomes" id="UP001151699"/>
    </source>
</evidence>
<dbReference type="SMART" id="SM00320">
    <property type="entry name" value="WD40"/>
    <property type="match status" value="2"/>
</dbReference>
<evidence type="ECO:0000313" key="4">
    <source>
        <dbReference type="EMBL" id="KAJ6636339.1"/>
    </source>
</evidence>
<dbReference type="InterPro" id="IPR019775">
    <property type="entry name" value="WD40_repeat_CS"/>
</dbReference>
<dbReference type="EMBL" id="WJQU01000004">
    <property type="protein sequence ID" value="KAJ6636339.1"/>
    <property type="molecule type" value="Genomic_DNA"/>
</dbReference>
<keyword evidence="2" id="KW-0677">Repeat</keyword>
<dbReference type="GO" id="GO:0016251">
    <property type="term" value="F:RNA polymerase II general transcription initiation factor activity"/>
    <property type="evidence" value="ECO:0007669"/>
    <property type="project" value="TreeGrafter"/>
</dbReference>
<name>A0A9Q0MRI8_9DIPT</name>
<organism evidence="4 5">
    <name type="scientific">Pseudolycoriella hygida</name>
    <dbReference type="NCBI Taxonomy" id="35572"/>
    <lineage>
        <taxon>Eukaryota</taxon>
        <taxon>Metazoa</taxon>
        <taxon>Ecdysozoa</taxon>
        <taxon>Arthropoda</taxon>
        <taxon>Hexapoda</taxon>
        <taxon>Insecta</taxon>
        <taxon>Pterygota</taxon>
        <taxon>Neoptera</taxon>
        <taxon>Endopterygota</taxon>
        <taxon>Diptera</taxon>
        <taxon>Nematocera</taxon>
        <taxon>Sciaroidea</taxon>
        <taxon>Sciaridae</taxon>
        <taxon>Pseudolycoriella</taxon>
    </lineage>
</organism>
<comment type="caution">
    <text evidence="4">The sequence shown here is derived from an EMBL/GenBank/DDBJ whole genome shotgun (WGS) entry which is preliminary data.</text>
</comment>
<protein>
    <submittedName>
        <fullName evidence="4">Transcription initiation factor TFIID subunit 5</fullName>
    </submittedName>
</protein>
<proteinExistence type="predicted"/>
<accession>A0A9Q0MRI8</accession>
<feature type="non-terminal residue" evidence="4">
    <location>
        <position position="112"/>
    </location>
</feature>
<keyword evidence="5" id="KW-1185">Reference proteome</keyword>
<evidence type="ECO:0000256" key="2">
    <source>
        <dbReference type="ARBA" id="ARBA00022737"/>
    </source>
</evidence>
<feature type="non-terminal residue" evidence="4">
    <location>
        <position position="1"/>
    </location>
</feature>
<sequence length="112" mass="12354">VRLWDCVSGNYLRLMTGHKAPIYSLAFSMCGRFLASGSADNRILIWDLAHGHLIAAFCGHTGTVHSLCFSRDGTILATGSLDCTLRLWDFTKLCEDINGENVNVSHNPDVRD</sequence>
<dbReference type="InterPro" id="IPR001680">
    <property type="entry name" value="WD40_rpt"/>
</dbReference>
<keyword evidence="1 3" id="KW-0853">WD repeat</keyword>
<dbReference type="AlphaFoldDB" id="A0A9Q0MRI8"/>
<dbReference type="PANTHER" id="PTHR19879:SF1">
    <property type="entry name" value="CANNONBALL-RELATED"/>
    <property type="match status" value="1"/>
</dbReference>
<dbReference type="InterPro" id="IPR036322">
    <property type="entry name" value="WD40_repeat_dom_sf"/>
</dbReference>
<feature type="repeat" description="WD" evidence="3">
    <location>
        <begin position="15"/>
        <end position="56"/>
    </location>
</feature>
<gene>
    <name evidence="4" type="primary">Taf5_1</name>
    <name evidence="4" type="ORF">Bhyg_14927</name>
</gene>
<dbReference type="GO" id="GO:0006367">
    <property type="term" value="P:transcription initiation at RNA polymerase II promoter"/>
    <property type="evidence" value="ECO:0007669"/>
    <property type="project" value="TreeGrafter"/>
</dbReference>
<dbReference type="InterPro" id="IPR015943">
    <property type="entry name" value="WD40/YVTN_repeat-like_dom_sf"/>
</dbReference>
<dbReference type="Pfam" id="PF00400">
    <property type="entry name" value="WD40"/>
    <property type="match status" value="2"/>
</dbReference>
<dbReference type="PROSITE" id="PS50294">
    <property type="entry name" value="WD_REPEATS_REGION"/>
    <property type="match status" value="2"/>
</dbReference>
<dbReference type="Gene3D" id="2.130.10.10">
    <property type="entry name" value="YVTN repeat-like/Quinoprotein amine dehydrogenase"/>
    <property type="match status" value="1"/>
</dbReference>
<feature type="repeat" description="WD" evidence="3">
    <location>
        <begin position="57"/>
        <end position="89"/>
    </location>
</feature>
<reference evidence="4" key="1">
    <citation type="submission" date="2022-07" db="EMBL/GenBank/DDBJ databases">
        <authorList>
            <person name="Trinca V."/>
            <person name="Uliana J.V.C."/>
            <person name="Torres T.T."/>
            <person name="Ward R.J."/>
            <person name="Monesi N."/>
        </authorList>
    </citation>
    <scope>NUCLEOTIDE SEQUENCE</scope>
    <source>
        <strain evidence="4">HSMRA1968</strain>
        <tissue evidence="4">Whole embryos</tissue>
    </source>
</reference>
<dbReference type="PANTHER" id="PTHR19879">
    <property type="entry name" value="TRANSCRIPTION INITIATION FACTOR TFIID"/>
    <property type="match status" value="1"/>
</dbReference>
<dbReference type="GO" id="GO:0005669">
    <property type="term" value="C:transcription factor TFIID complex"/>
    <property type="evidence" value="ECO:0007669"/>
    <property type="project" value="TreeGrafter"/>
</dbReference>
<evidence type="ECO:0000256" key="1">
    <source>
        <dbReference type="ARBA" id="ARBA00022574"/>
    </source>
</evidence>
<evidence type="ECO:0000256" key="3">
    <source>
        <dbReference type="PROSITE-ProRule" id="PRU00221"/>
    </source>
</evidence>
<dbReference type="SUPFAM" id="SSF50978">
    <property type="entry name" value="WD40 repeat-like"/>
    <property type="match status" value="1"/>
</dbReference>